<evidence type="ECO:0000313" key="3">
    <source>
        <dbReference type="EMBL" id="WRL64766.1"/>
    </source>
</evidence>
<organism evidence="3 4">
    <name type="scientific">Blastococcus brunescens</name>
    <dbReference type="NCBI Taxonomy" id="1564165"/>
    <lineage>
        <taxon>Bacteria</taxon>
        <taxon>Bacillati</taxon>
        <taxon>Actinomycetota</taxon>
        <taxon>Actinomycetes</taxon>
        <taxon>Geodermatophilales</taxon>
        <taxon>Geodermatophilaceae</taxon>
        <taxon>Blastococcus</taxon>
    </lineage>
</organism>
<dbReference type="EMBL" id="CP141261">
    <property type="protein sequence ID" value="WRL64766.1"/>
    <property type="molecule type" value="Genomic_DNA"/>
</dbReference>
<dbReference type="InterPro" id="IPR025159">
    <property type="entry name" value="AbiEi_N"/>
</dbReference>
<keyword evidence="4" id="KW-1185">Reference proteome</keyword>
<name>A0ABZ1B1S9_9ACTN</name>
<dbReference type="Proteomes" id="UP001324287">
    <property type="component" value="Chromosome"/>
</dbReference>
<feature type="compositionally biased region" description="Basic residues" evidence="1">
    <location>
        <begin position="327"/>
        <end position="336"/>
    </location>
</feature>
<sequence length="350" mass="38079">MISEEPAQPVFLRRADALLDGISDAELARAVRRSELVRIQRGTYAETPATTSDDAAVRHALVVAATVAGLRVPGVVSHASAAVLHRLPLCRVPLGRVHVLRPPPAGGSGSARVHLHVARVPDDHVILVDGLLATDVTRTVVDVARTVPFESAVVLADRAVRTGGTSRERLSRCLERMGAVPGSRQAARVIAFADPLSESVGESRSRVLLHRLGLPAPDLQVRELRRDSSVFGGCDFGWEDDRTLAEFDGRITYGRLLKPGQDAGDAVFEEKRREDELRDHRWEVARWTWQDIDRPRVVEGESVERSLAVAGDRNSCGLPFTVAVMQHRRSSRKTARATRGVSAGGPPASR</sequence>
<dbReference type="Pfam" id="PF13338">
    <property type="entry name" value="AbiEi_4"/>
    <property type="match status" value="1"/>
</dbReference>
<dbReference type="RefSeq" id="WP_324276091.1">
    <property type="nucleotide sequence ID" value="NZ_CP141261.1"/>
</dbReference>
<gene>
    <name evidence="3" type="ORF">U6N30_03085</name>
</gene>
<evidence type="ECO:0000259" key="2">
    <source>
        <dbReference type="Pfam" id="PF13338"/>
    </source>
</evidence>
<feature type="domain" description="AbiEi antitoxin N-terminal" evidence="2">
    <location>
        <begin position="8"/>
        <end position="46"/>
    </location>
</feature>
<evidence type="ECO:0000313" key="4">
    <source>
        <dbReference type="Proteomes" id="UP001324287"/>
    </source>
</evidence>
<evidence type="ECO:0000256" key="1">
    <source>
        <dbReference type="SAM" id="MobiDB-lite"/>
    </source>
</evidence>
<proteinExistence type="predicted"/>
<protein>
    <submittedName>
        <fullName evidence="3">Type IV toxin-antitoxin system AbiEi family antitoxin domain-containing protein</fullName>
    </submittedName>
</protein>
<accession>A0ABZ1B1S9</accession>
<feature type="region of interest" description="Disordered" evidence="1">
    <location>
        <begin position="327"/>
        <end position="350"/>
    </location>
</feature>
<reference evidence="3 4" key="1">
    <citation type="submission" date="2023-12" db="EMBL/GenBank/DDBJ databases">
        <title>Blastococcus brunescens sp. nov., an actonobacterium isolated from sandstone collected in sahara desert.</title>
        <authorList>
            <person name="Gtari M."/>
            <person name="Ghodhbane F."/>
        </authorList>
    </citation>
    <scope>NUCLEOTIDE SEQUENCE [LARGE SCALE GENOMIC DNA]</scope>
    <source>
        <strain evidence="3 4">BMG 8361</strain>
    </source>
</reference>